<evidence type="ECO:0000256" key="7">
    <source>
        <dbReference type="ARBA" id="ARBA00022840"/>
    </source>
</evidence>
<evidence type="ECO:0000313" key="12">
    <source>
        <dbReference type="EMBL" id="TMQ51331.1"/>
    </source>
</evidence>
<evidence type="ECO:0000259" key="10">
    <source>
        <dbReference type="PROSITE" id="PS50109"/>
    </source>
</evidence>
<dbReference type="InterPro" id="IPR003594">
    <property type="entry name" value="HATPase_dom"/>
</dbReference>
<dbReference type="InterPro" id="IPR000014">
    <property type="entry name" value="PAS"/>
</dbReference>
<sequence length="418" mass="46302">MSLNSAHRIVPRTPGIRKRLQPPLSLSSTAPGEALRRALLADSEVAILVLDPEGRVREINAAALRLLGVTQAQARTKPAAALVHTVVEGDRPVEEAYRSGRIEREAVITTADGEIPVLLRSYRLGSPAWVLLAIRDLTQARRMHEELRRNERLATLGQLAAGVAHEIRNPLAGIGTSAQVLMRRFEPRDERARFVRVILDEVERLDRIVTSLLQYARPRTPELRPAPLEPCIHRVLELVAEAVQHAGIRVEVDVAPRLSPVYIDADLITQVLLNVTLNAVQAMPGGGTLRYEVRKRRRRAAPRGPGRRSDDPATHRGRSVRAWAEVQRVRVSDTGVGMSRGVLAKLFNPFFSTKPRGTGLGLSISQTIMQEHGGTIEVASREGRGTTVLLSFPMEKRHGERREPHSRPYPDQPHPAGR</sequence>
<dbReference type="Pfam" id="PF02518">
    <property type="entry name" value="HATPase_c"/>
    <property type="match status" value="1"/>
</dbReference>
<dbReference type="GO" id="GO:0000155">
    <property type="term" value="F:phosphorelay sensor kinase activity"/>
    <property type="evidence" value="ECO:0007669"/>
    <property type="project" value="InterPro"/>
</dbReference>
<dbReference type="Pfam" id="PF00512">
    <property type="entry name" value="HisKA"/>
    <property type="match status" value="1"/>
</dbReference>
<organism evidence="12 13">
    <name type="scientific">Eiseniibacteriota bacterium</name>
    <dbReference type="NCBI Taxonomy" id="2212470"/>
    <lineage>
        <taxon>Bacteria</taxon>
        <taxon>Candidatus Eiseniibacteriota</taxon>
    </lineage>
</organism>
<keyword evidence="8" id="KW-0902">Two-component regulatory system</keyword>
<dbReference type="PROSITE" id="PS50109">
    <property type="entry name" value="HIS_KIN"/>
    <property type="match status" value="1"/>
</dbReference>
<comment type="catalytic activity">
    <reaction evidence="1">
        <text>ATP + protein L-histidine = ADP + protein N-phospho-L-histidine.</text>
        <dbReference type="EC" id="2.7.13.3"/>
    </reaction>
</comment>
<dbReference type="AlphaFoldDB" id="A0A538SIY9"/>
<evidence type="ECO:0000259" key="11">
    <source>
        <dbReference type="PROSITE" id="PS50112"/>
    </source>
</evidence>
<dbReference type="CDD" id="cd00082">
    <property type="entry name" value="HisKA"/>
    <property type="match status" value="1"/>
</dbReference>
<dbReference type="EC" id="2.7.13.3" evidence="2"/>
<dbReference type="InterPro" id="IPR003661">
    <property type="entry name" value="HisK_dim/P_dom"/>
</dbReference>
<evidence type="ECO:0000313" key="13">
    <source>
        <dbReference type="Proteomes" id="UP000320184"/>
    </source>
</evidence>
<dbReference type="InterPro" id="IPR036097">
    <property type="entry name" value="HisK_dim/P_sf"/>
</dbReference>
<feature type="region of interest" description="Disordered" evidence="9">
    <location>
        <begin position="394"/>
        <end position="418"/>
    </location>
</feature>
<feature type="region of interest" description="Disordered" evidence="9">
    <location>
        <begin position="291"/>
        <end position="319"/>
    </location>
</feature>
<comment type="caution">
    <text evidence="12">The sequence shown here is derived from an EMBL/GenBank/DDBJ whole genome shotgun (WGS) entry which is preliminary data.</text>
</comment>
<dbReference type="InterPro" id="IPR004358">
    <property type="entry name" value="Sig_transdc_His_kin-like_C"/>
</dbReference>
<evidence type="ECO:0000256" key="2">
    <source>
        <dbReference type="ARBA" id="ARBA00012438"/>
    </source>
</evidence>
<dbReference type="InterPro" id="IPR013656">
    <property type="entry name" value="PAS_4"/>
</dbReference>
<evidence type="ECO:0000256" key="6">
    <source>
        <dbReference type="ARBA" id="ARBA00022777"/>
    </source>
</evidence>
<evidence type="ECO:0000256" key="8">
    <source>
        <dbReference type="ARBA" id="ARBA00023012"/>
    </source>
</evidence>
<feature type="domain" description="PAS" evidence="11">
    <location>
        <begin position="32"/>
        <end position="73"/>
    </location>
</feature>
<dbReference type="Pfam" id="PF08448">
    <property type="entry name" value="PAS_4"/>
    <property type="match status" value="1"/>
</dbReference>
<keyword evidence="3" id="KW-0597">Phosphoprotein</keyword>
<dbReference type="CDD" id="cd00130">
    <property type="entry name" value="PAS"/>
    <property type="match status" value="1"/>
</dbReference>
<gene>
    <name evidence="12" type="ORF">E6K73_06110</name>
</gene>
<reference evidence="12 13" key="1">
    <citation type="journal article" date="2019" name="Nat. Microbiol.">
        <title>Mediterranean grassland soil C-N compound turnover is dependent on rainfall and depth, and is mediated by genomically divergent microorganisms.</title>
        <authorList>
            <person name="Diamond S."/>
            <person name="Andeer P.F."/>
            <person name="Li Z."/>
            <person name="Crits-Christoph A."/>
            <person name="Burstein D."/>
            <person name="Anantharaman K."/>
            <person name="Lane K.R."/>
            <person name="Thomas B.C."/>
            <person name="Pan C."/>
            <person name="Northen T.R."/>
            <person name="Banfield J.F."/>
        </authorList>
    </citation>
    <scope>NUCLEOTIDE SEQUENCE [LARGE SCALE GENOMIC DNA]</scope>
    <source>
        <strain evidence="12">WS_3</strain>
    </source>
</reference>
<dbReference type="Proteomes" id="UP000320184">
    <property type="component" value="Unassembled WGS sequence"/>
</dbReference>
<keyword evidence="5" id="KW-0547">Nucleotide-binding</keyword>
<feature type="region of interest" description="Disordered" evidence="9">
    <location>
        <begin position="1"/>
        <end position="28"/>
    </location>
</feature>
<accession>A0A538SIY9</accession>
<feature type="domain" description="Histidine kinase" evidence="10">
    <location>
        <begin position="162"/>
        <end position="396"/>
    </location>
</feature>
<keyword evidence="6" id="KW-0418">Kinase</keyword>
<dbReference type="PANTHER" id="PTHR43065:SF10">
    <property type="entry name" value="PEROXIDE STRESS-ACTIVATED HISTIDINE KINASE MAK3"/>
    <property type="match status" value="1"/>
</dbReference>
<proteinExistence type="predicted"/>
<evidence type="ECO:0000256" key="5">
    <source>
        <dbReference type="ARBA" id="ARBA00022741"/>
    </source>
</evidence>
<dbReference type="PRINTS" id="PR00344">
    <property type="entry name" value="BCTRLSENSOR"/>
</dbReference>
<dbReference type="SUPFAM" id="SSF47384">
    <property type="entry name" value="Homodimeric domain of signal transducing histidine kinase"/>
    <property type="match status" value="1"/>
</dbReference>
<evidence type="ECO:0000256" key="3">
    <source>
        <dbReference type="ARBA" id="ARBA00022553"/>
    </source>
</evidence>
<dbReference type="NCBIfam" id="TIGR00229">
    <property type="entry name" value="sensory_box"/>
    <property type="match status" value="1"/>
</dbReference>
<dbReference type="GO" id="GO:0005524">
    <property type="term" value="F:ATP binding"/>
    <property type="evidence" value="ECO:0007669"/>
    <property type="project" value="UniProtKB-KW"/>
</dbReference>
<dbReference type="PANTHER" id="PTHR43065">
    <property type="entry name" value="SENSOR HISTIDINE KINASE"/>
    <property type="match status" value="1"/>
</dbReference>
<dbReference type="InterPro" id="IPR036890">
    <property type="entry name" value="HATPase_C_sf"/>
</dbReference>
<dbReference type="SMART" id="SM00388">
    <property type="entry name" value="HisKA"/>
    <property type="match status" value="1"/>
</dbReference>
<evidence type="ECO:0000256" key="1">
    <source>
        <dbReference type="ARBA" id="ARBA00000085"/>
    </source>
</evidence>
<dbReference type="Gene3D" id="3.30.565.10">
    <property type="entry name" value="Histidine kinase-like ATPase, C-terminal domain"/>
    <property type="match status" value="1"/>
</dbReference>
<dbReference type="EMBL" id="VBOT01000073">
    <property type="protein sequence ID" value="TMQ51331.1"/>
    <property type="molecule type" value="Genomic_DNA"/>
</dbReference>
<feature type="compositionally biased region" description="Basic and acidic residues" evidence="9">
    <location>
        <begin position="394"/>
        <end position="408"/>
    </location>
</feature>
<dbReference type="InterPro" id="IPR005467">
    <property type="entry name" value="His_kinase_dom"/>
</dbReference>
<dbReference type="InterPro" id="IPR035965">
    <property type="entry name" value="PAS-like_dom_sf"/>
</dbReference>
<dbReference type="PROSITE" id="PS50112">
    <property type="entry name" value="PAS"/>
    <property type="match status" value="1"/>
</dbReference>
<evidence type="ECO:0000256" key="4">
    <source>
        <dbReference type="ARBA" id="ARBA00022679"/>
    </source>
</evidence>
<name>A0A538SIY9_UNCEI</name>
<dbReference type="Gene3D" id="3.30.450.20">
    <property type="entry name" value="PAS domain"/>
    <property type="match status" value="1"/>
</dbReference>
<protein>
    <recommendedName>
        <fullName evidence="2">histidine kinase</fullName>
        <ecNumber evidence="2">2.7.13.3</ecNumber>
    </recommendedName>
</protein>
<keyword evidence="7" id="KW-0067">ATP-binding</keyword>
<dbReference type="SUPFAM" id="SSF55785">
    <property type="entry name" value="PYP-like sensor domain (PAS domain)"/>
    <property type="match status" value="1"/>
</dbReference>
<dbReference type="Gene3D" id="1.10.287.130">
    <property type="match status" value="1"/>
</dbReference>
<dbReference type="SMART" id="SM00091">
    <property type="entry name" value="PAS"/>
    <property type="match status" value="1"/>
</dbReference>
<evidence type="ECO:0000256" key="9">
    <source>
        <dbReference type="SAM" id="MobiDB-lite"/>
    </source>
</evidence>
<keyword evidence="4" id="KW-0808">Transferase</keyword>
<dbReference type="SUPFAM" id="SSF55874">
    <property type="entry name" value="ATPase domain of HSP90 chaperone/DNA topoisomerase II/histidine kinase"/>
    <property type="match status" value="1"/>
</dbReference>
<dbReference type="SMART" id="SM00387">
    <property type="entry name" value="HATPase_c"/>
    <property type="match status" value="1"/>
</dbReference>